<dbReference type="Proteomes" id="UP001054889">
    <property type="component" value="Unassembled WGS sequence"/>
</dbReference>
<name>A0AAV5CIY3_ELECO</name>
<dbReference type="EMBL" id="BQKI01000007">
    <property type="protein sequence ID" value="GJM98393.1"/>
    <property type="molecule type" value="Genomic_DNA"/>
</dbReference>
<sequence length="73" mass="8325">MKKFVNVLYNNLLYANELVSGNPMYHVMTQKIYLRMAAGFGLLTNPILHNPLVDGKDRSELEVKEAPNLLMCE</sequence>
<reference evidence="1" key="2">
    <citation type="submission" date="2021-12" db="EMBL/GenBank/DDBJ databases">
        <title>Resequencing data analysis of finger millet.</title>
        <authorList>
            <person name="Hatakeyama M."/>
            <person name="Aluri S."/>
            <person name="Balachadran M.T."/>
            <person name="Sivarajan S.R."/>
            <person name="Poveda L."/>
            <person name="Shimizu-Inatsugi R."/>
            <person name="Schlapbach R."/>
            <person name="Sreeman S.M."/>
            <person name="Shimizu K.K."/>
        </authorList>
    </citation>
    <scope>NUCLEOTIDE SEQUENCE</scope>
</reference>
<proteinExistence type="predicted"/>
<dbReference type="AlphaFoldDB" id="A0AAV5CIY3"/>
<keyword evidence="2" id="KW-1185">Reference proteome</keyword>
<gene>
    <name evidence="1" type="primary">ga15403</name>
    <name evidence="1" type="ORF">PR202_ga15403</name>
</gene>
<organism evidence="1 2">
    <name type="scientific">Eleusine coracana subsp. coracana</name>
    <dbReference type="NCBI Taxonomy" id="191504"/>
    <lineage>
        <taxon>Eukaryota</taxon>
        <taxon>Viridiplantae</taxon>
        <taxon>Streptophyta</taxon>
        <taxon>Embryophyta</taxon>
        <taxon>Tracheophyta</taxon>
        <taxon>Spermatophyta</taxon>
        <taxon>Magnoliopsida</taxon>
        <taxon>Liliopsida</taxon>
        <taxon>Poales</taxon>
        <taxon>Poaceae</taxon>
        <taxon>PACMAD clade</taxon>
        <taxon>Chloridoideae</taxon>
        <taxon>Cynodonteae</taxon>
        <taxon>Eleusininae</taxon>
        <taxon>Eleusine</taxon>
    </lineage>
</organism>
<protein>
    <submittedName>
        <fullName evidence="1">Uncharacterized protein</fullName>
    </submittedName>
</protein>
<accession>A0AAV5CIY3</accession>
<evidence type="ECO:0000313" key="2">
    <source>
        <dbReference type="Proteomes" id="UP001054889"/>
    </source>
</evidence>
<evidence type="ECO:0000313" key="1">
    <source>
        <dbReference type="EMBL" id="GJM98393.1"/>
    </source>
</evidence>
<comment type="caution">
    <text evidence="1">The sequence shown here is derived from an EMBL/GenBank/DDBJ whole genome shotgun (WGS) entry which is preliminary data.</text>
</comment>
<reference evidence="1" key="1">
    <citation type="journal article" date="2018" name="DNA Res.">
        <title>Multiple hybrid de novo genome assembly of finger millet, an orphan allotetraploid crop.</title>
        <authorList>
            <person name="Hatakeyama M."/>
            <person name="Aluri S."/>
            <person name="Balachadran M.T."/>
            <person name="Sivarajan S.R."/>
            <person name="Patrignani A."/>
            <person name="Gruter S."/>
            <person name="Poveda L."/>
            <person name="Shimizu-Inatsugi R."/>
            <person name="Baeten J."/>
            <person name="Francoijs K.J."/>
            <person name="Nataraja K.N."/>
            <person name="Reddy Y.A.N."/>
            <person name="Phadnis S."/>
            <person name="Ravikumar R.L."/>
            <person name="Schlapbach R."/>
            <person name="Sreeman S.M."/>
            <person name="Shimizu K.K."/>
        </authorList>
    </citation>
    <scope>NUCLEOTIDE SEQUENCE</scope>
</reference>